<sequence>MAVWAILIAAPRTPVAGWLHRATIEAPARWLGGIQRGTMIVTFLLLLIGGAMMWLMQNEGALLFGMAMPEIAGMMLAFDVVAYVDALVVIVTASSAVRLRAVRGWLVARLTDRGRARRSRRGVERAANDDDDGHRGYALAA</sequence>
<feature type="compositionally biased region" description="Basic and acidic residues" evidence="1">
    <location>
        <begin position="121"/>
        <end position="135"/>
    </location>
</feature>
<dbReference type="Proteomes" id="UP001058533">
    <property type="component" value="Chromosome"/>
</dbReference>
<protein>
    <submittedName>
        <fullName evidence="3">Uncharacterized protein</fullName>
    </submittedName>
</protein>
<organism evidence="3 4">
    <name type="scientific">Sphingomonas qomolangmaensis</name>
    <dbReference type="NCBI Taxonomy" id="2918765"/>
    <lineage>
        <taxon>Bacteria</taxon>
        <taxon>Pseudomonadati</taxon>
        <taxon>Pseudomonadota</taxon>
        <taxon>Alphaproteobacteria</taxon>
        <taxon>Sphingomonadales</taxon>
        <taxon>Sphingomonadaceae</taxon>
        <taxon>Sphingomonas</taxon>
    </lineage>
</organism>
<dbReference type="RefSeq" id="WP_256507730.1">
    <property type="nucleotide sequence ID" value="NZ_CP101740.1"/>
</dbReference>
<dbReference type="EMBL" id="CP101740">
    <property type="protein sequence ID" value="UUL83895.1"/>
    <property type="molecule type" value="Genomic_DNA"/>
</dbReference>
<feature type="region of interest" description="Disordered" evidence="1">
    <location>
        <begin position="119"/>
        <end position="141"/>
    </location>
</feature>
<evidence type="ECO:0000256" key="2">
    <source>
        <dbReference type="SAM" id="Phobius"/>
    </source>
</evidence>
<gene>
    <name evidence="3" type="ORF">NMP03_06785</name>
</gene>
<keyword evidence="4" id="KW-1185">Reference proteome</keyword>
<keyword evidence="2" id="KW-1133">Transmembrane helix</keyword>
<feature type="transmembrane region" description="Helical" evidence="2">
    <location>
        <begin position="76"/>
        <end position="99"/>
    </location>
</feature>
<reference evidence="3" key="1">
    <citation type="submission" date="2022-07" db="EMBL/GenBank/DDBJ databases">
        <title>Sphingomonas sp. nov., a novel bacterium isolated from the north slope of the Mount Everest.</title>
        <authorList>
            <person name="Cui X."/>
            <person name="Liu Y."/>
        </authorList>
    </citation>
    <scope>NUCLEOTIDE SEQUENCE</scope>
    <source>
        <strain evidence="3">S5-59</strain>
    </source>
</reference>
<evidence type="ECO:0000256" key="1">
    <source>
        <dbReference type="SAM" id="MobiDB-lite"/>
    </source>
</evidence>
<feature type="transmembrane region" description="Helical" evidence="2">
    <location>
        <begin position="37"/>
        <end position="56"/>
    </location>
</feature>
<keyword evidence="2" id="KW-0472">Membrane</keyword>
<evidence type="ECO:0000313" key="4">
    <source>
        <dbReference type="Proteomes" id="UP001058533"/>
    </source>
</evidence>
<proteinExistence type="predicted"/>
<evidence type="ECO:0000313" key="3">
    <source>
        <dbReference type="EMBL" id="UUL83895.1"/>
    </source>
</evidence>
<accession>A0ABY5LDH6</accession>
<keyword evidence="2" id="KW-0812">Transmembrane</keyword>
<name>A0ABY5LDH6_9SPHN</name>